<dbReference type="SUPFAM" id="SSF52777">
    <property type="entry name" value="CoA-dependent acyltransferases"/>
    <property type="match status" value="1"/>
</dbReference>
<dbReference type="InterPro" id="IPR025714">
    <property type="entry name" value="Methyltranfer_dom"/>
</dbReference>
<keyword evidence="3" id="KW-0597">Phosphoprotein</keyword>
<dbReference type="PIRSF" id="PIRSF001617">
    <property type="entry name" value="Alpha-AR"/>
    <property type="match status" value="1"/>
</dbReference>
<dbReference type="FunFam" id="3.40.50.980:FF:000001">
    <property type="entry name" value="Non-ribosomal peptide synthetase"/>
    <property type="match status" value="1"/>
</dbReference>
<dbReference type="OrthoDB" id="9757559at2"/>
<dbReference type="InterPro" id="IPR006162">
    <property type="entry name" value="Ppantetheine_attach_site"/>
</dbReference>
<dbReference type="InterPro" id="IPR036736">
    <property type="entry name" value="ACP-like_sf"/>
</dbReference>
<dbReference type="InterPro" id="IPR010071">
    <property type="entry name" value="AA_adenyl_dom"/>
</dbReference>
<dbReference type="SUPFAM" id="SSF53335">
    <property type="entry name" value="S-adenosyl-L-methionine-dependent methyltransferases"/>
    <property type="match status" value="1"/>
</dbReference>
<dbReference type="SUPFAM" id="SSF47336">
    <property type="entry name" value="ACP-like"/>
    <property type="match status" value="1"/>
</dbReference>
<dbReference type="Proteomes" id="UP000221980">
    <property type="component" value="Unassembled WGS sequence"/>
</dbReference>
<dbReference type="Gene3D" id="1.10.1200.10">
    <property type="entry name" value="ACP-like"/>
    <property type="match status" value="1"/>
</dbReference>
<dbReference type="GO" id="GO:0044550">
    <property type="term" value="P:secondary metabolite biosynthetic process"/>
    <property type="evidence" value="ECO:0007669"/>
    <property type="project" value="TreeGrafter"/>
</dbReference>
<dbReference type="NCBIfam" id="TIGR01733">
    <property type="entry name" value="AA-adenyl-dom"/>
    <property type="match status" value="1"/>
</dbReference>
<dbReference type="PANTHER" id="PTHR45527">
    <property type="entry name" value="NONRIBOSOMAL PEPTIDE SYNTHETASE"/>
    <property type="match status" value="1"/>
</dbReference>
<dbReference type="Gene3D" id="3.40.50.980">
    <property type="match status" value="2"/>
</dbReference>
<organism evidence="5 6">
    <name type="scientific">Xenorhabdus miraniensis</name>
    <dbReference type="NCBI Taxonomy" id="351674"/>
    <lineage>
        <taxon>Bacteria</taxon>
        <taxon>Pseudomonadati</taxon>
        <taxon>Pseudomonadota</taxon>
        <taxon>Gammaproteobacteria</taxon>
        <taxon>Enterobacterales</taxon>
        <taxon>Morganellaceae</taxon>
        <taxon>Xenorhabdus</taxon>
    </lineage>
</organism>
<comment type="cofactor">
    <cofactor evidence="1">
        <name>pantetheine 4'-phosphate</name>
        <dbReference type="ChEBI" id="CHEBI:47942"/>
    </cofactor>
</comment>
<evidence type="ECO:0000256" key="3">
    <source>
        <dbReference type="ARBA" id="ARBA00022553"/>
    </source>
</evidence>
<dbReference type="Gene3D" id="3.30.559.10">
    <property type="entry name" value="Chloramphenicol acetyltransferase-like domain"/>
    <property type="match status" value="1"/>
</dbReference>
<dbReference type="GO" id="GO:0031177">
    <property type="term" value="F:phosphopantetheine binding"/>
    <property type="evidence" value="ECO:0007669"/>
    <property type="project" value="InterPro"/>
</dbReference>
<dbReference type="Gene3D" id="3.30.559.30">
    <property type="entry name" value="Nonribosomal peptide synthetase, condensation domain"/>
    <property type="match status" value="1"/>
</dbReference>
<dbReference type="Pfam" id="PF00550">
    <property type="entry name" value="PP-binding"/>
    <property type="match status" value="1"/>
</dbReference>
<evidence type="ECO:0000256" key="2">
    <source>
        <dbReference type="ARBA" id="ARBA00022450"/>
    </source>
</evidence>
<dbReference type="EMBL" id="NITZ01000017">
    <property type="protein sequence ID" value="PHM47551.1"/>
    <property type="molecule type" value="Genomic_DNA"/>
</dbReference>
<dbReference type="Gene3D" id="2.30.38.10">
    <property type="entry name" value="Luciferase, Domain 3"/>
    <property type="match status" value="1"/>
</dbReference>
<name>A0A2D0JMR6_9GAMM</name>
<dbReference type="InterPro" id="IPR029063">
    <property type="entry name" value="SAM-dependent_MTases_sf"/>
</dbReference>
<dbReference type="GO" id="GO:0003824">
    <property type="term" value="F:catalytic activity"/>
    <property type="evidence" value="ECO:0007669"/>
    <property type="project" value="InterPro"/>
</dbReference>
<dbReference type="Pfam" id="PF00501">
    <property type="entry name" value="AMP-binding"/>
    <property type="match status" value="1"/>
</dbReference>
<dbReference type="RefSeq" id="WP_099115088.1">
    <property type="nucleotide sequence ID" value="NZ_CAWNQI010000048.1"/>
</dbReference>
<reference evidence="5 6" key="1">
    <citation type="journal article" date="2017" name="Nat. Microbiol.">
        <title>Natural product diversity associated with the nematode symbionts Photorhabdus and Xenorhabdus.</title>
        <authorList>
            <person name="Tobias N.J."/>
            <person name="Wolff H."/>
            <person name="Djahanschiri B."/>
            <person name="Grundmann F."/>
            <person name="Kronenwerth M."/>
            <person name="Shi Y.M."/>
            <person name="Simonyi S."/>
            <person name="Grun P."/>
            <person name="Shapiro-Ilan D."/>
            <person name="Pidot S.J."/>
            <person name="Stinear T.P."/>
            <person name="Ebersberger I."/>
            <person name="Bode H.B."/>
        </authorList>
    </citation>
    <scope>NUCLEOTIDE SEQUENCE [LARGE SCALE GENOMIC DNA]</scope>
    <source>
        <strain evidence="5 6">DSM 17902</strain>
    </source>
</reference>
<keyword evidence="6" id="KW-1185">Reference proteome</keyword>
<dbReference type="InterPro" id="IPR020845">
    <property type="entry name" value="AMP-binding_CS"/>
</dbReference>
<dbReference type="FunFam" id="3.40.50.12780:FF:000012">
    <property type="entry name" value="Non-ribosomal peptide synthetase"/>
    <property type="match status" value="1"/>
</dbReference>
<dbReference type="Gene3D" id="3.30.300.30">
    <property type="match status" value="2"/>
</dbReference>
<evidence type="ECO:0000313" key="6">
    <source>
        <dbReference type="Proteomes" id="UP000221980"/>
    </source>
</evidence>
<sequence length="1371" mass="156527">MKNAAQMFKEAGNQGIKLFIDNGRLKYETSRDSIPSELFRGWINNKKKLIDFLTQSYQKEETQYIILEKRRDYWQKQLSGISLLHHFPLDNPRPEKQSFEKCTRQQRIPKNLIQEISILCARHEVTLFTFLETAFAVLLSRYNNEKDILVGTLITERKHYDIESLIGSFANLLVIRTDLSGHPTFSELLKQNNHTILDAYAHQDLPFEMLVEDINPNRNLNYNPIFQIAFTLETPTLETSALEKSQQQDTALKQDNHIDSEEYLSLKNRLDLDIRGYEEDTGELSLLWNYDTNLFESVTIERLIANYETLLANIVEALTQRISGVSEPSVHHIPLLSDAEKHTLLHEWNGPQKDYQPARCFHELFEEQAVRTPEKTALIFGDDSLSYRELNEQSNQLAHYLTEQGVEPDTLVALFIPRSLQAIVALLGILKAGGAYVPLDPTYPQARLQYMLEHSEVELILTETHLVEKLPVSQQKVIYLDTQTLQSHLQTRPTKNITDRSMPLTEEHLAYVIYTSGSTGKPKGVMVKHQGWVNLALSQAALFGLDTNSRVLQFASLSFVAMTIEMAMSFPCGATLCLISEKQQHTPELLDDVVEQYQITHTMLPQALLPHLNFDKWRSVSALLLAGEALPPQIATRWKPGRKLFNAYGATETSSMVTAGLLTDDRVTIGKPLPNIVARIFDPERKLVPIGVIGELHIGGSQLSRGYRNAQEITEKQFIRDPYADDNAKNRLYRTGDLARWTSDGQLEYIGRTDSLVKIRGYRVELGEIEDTLNRHDALSSAAVIAYGEDNEDKRLIAYVCPNEQWMGERAAEFNTDNIESWTEIFDEQYRQSIADDPAPYDSDFTGWVSSYTKQPIAREQMEEWLAGTMHRINALQPRRLLEIGCGTGLHLYRYAEQCEYVLASDISAEILNRHQQILQQRGWQHVRLRKGDALNLGALDTDEFDTVIINAVAHCFPNRQYLEKVFEQLMSAISEGGKILLGDIRNLDLLTAHATAIEQSQLDGQSIQVGALANRIQRRLQQESELLLSPAYFAQLPEHYPEIDRVDILVKRGVGDNEMLRYRYDVILYKRSENTQSSSNLPLTWCDFSSFENLRNLLHSGVNDTFGVSGIPNARVKDDLTLAEELRHWPTNQMISPTEYAGSFSPQAAKQVQEFESLLQYAQQCGYQCGVTWSQKQSDMLDVIFSRDEMPPVQARHNYSQSQLTNYPQISAVGGELSELLKSFLKTQLPEYMVPNLYLLLERMPLTPNNKVDKKALLTPNEEDFHRKTYVAPRDEVEQKISQLWQKLLNVSQVGIDDNFFTLGGHSLQATRLISSIRNELKIEVPLISIFEHPTLEQLSQVITVHLIKEKRKNFPTEQNTMLELLEGDI</sequence>
<dbReference type="Pfam" id="PF13847">
    <property type="entry name" value="Methyltransf_31"/>
    <property type="match status" value="1"/>
</dbReference>
<dbReference type="PROSITE" id="PS00012">
    <property type="entry name" value="PHOSPHOPANTETHEINE"/>
    <property type="match status" value="1"/>
</dbReference>
<dbReference type="GO" id="GO:0005737">
    <property type="term" value="C:cytoplasm"/>
    <property type="evidence" value="ECO:0007669"/>
    <property type="project" value="TreeGrafter"/>
</dbReference>
<dbReference type="Pfam" id="PF00668">
    <property type="entry name" value="Condensation"/>
    <property type="match status" value="1"/>
</dbReference>
<evidence type="ECO:0000313" key="5">
    <source>
        <dbReference type="EMBL" id="PHM47551.1"/>
    </source>
</evidence>
<dbReference type="InterPro" id="IPR001242">
    <property type="entry name" value="Condensation_dom"/>
</dbReference>
<dbReference type="Gene3D" id="3.40.50.150">
    <property type="entry name" value="Vaccinia Virus protein VP39"/>
    <property type="match status" value="1"/>
</dbReference>
<proteinExistence type="predicted"/>
<dbReference type="InterPro" id="IPR020459">
    <property type="entry name" value="AMP-binding"/>
</dbReference>
<dbReference type="SMART" id="SM00823">
    <property type="entry name" value="PKS_PP"/>
    <property type="match status" value="1"/>
</dbReference>
<dbReference type="FunFam" id="1.10.1200.10:FF:000005">
    <property type="entry name" value="Nonribosomal peptide synthetase 1"/>
    <property type="match status" value="1"/>
</dbReference>
<dbReference type="InterPro" id="IPR020806">
    <property type="entry name" value="PKS_PP-bd"/>
</dbReference>
<comment type="caution">
    <text evidence="5">The sequence shown here is derived from an EMBL/GenBank/DDBJ whole genome shotgun (WGS) entry which is preliminary data.</text>
</comment>
<dbReference type="GO" id="GO:0043041">
    <property type="term" value="P:amino acid activation for nonribosomal peptide biosynthetic process"/>
    <property type="evidence" value="ECO:0007669"/>
    <property type="project" value="TreeGrafter"/>
</dbReference>
<dbReference type="InterPro" id="IPR041464">
    <property type="entry name" value="TubC_N"/>
</dbReference>
<dbReference type="CDD" id="cd05930">
    <property type="entry name" value="A_NRPS"/>
    <property type="match status" value="1"/>
</dbReference>
<dbReference type="PRINTS" id="PR00154">
    <property type="entry name" value="AMPBINDING"/>
</dbReference>
<feature type="domain" description="Carrier" evidence="4">
    <location>
        <begin position="1273"/>
        <end position="1348"/>
    </location>
</feature>
<dbReference type="InterPro" id="IPR023213">
    <property type="entry name" value="CAT-like_dom_sf"/>
</dbReference>
<dbReference type="InterPro" id="IPR009081">
    <property type="entry name" value="PP-bd_ACP"/>
</dbReference>
<accession>A0A2D0JMR6</accession>
<dbReference type="CDD" id="cd02440">
    <property type="entry name" value="AdoMet_MTases"/>
    <property type="match status" value="1"/>
</dbReference>
<evidence type="ECO:0000259" key="4">
    <source>
        <dbReference type="PROSITE" id="PS50075"/>
    </source>
</evidence>
<dbReference type="SUPFAM" id="SSF56801">
    <property type="entry name" value="Acetyl-CoA synthetase-like"/>
    <property type="match status" value="1"/>
</dbReference>
<gene>
    <name evidence="5" type="ORF">Xmir_03105</name>
</gene>
<dbReference type="PROSITE" id="PS00455">
    <property type="entry name" value="AMP_BINDING"/>
    <property type="match status" value="1"/>
</dbReference>
<dbReference type="PANTHER" id="PTHR45527:SF1">
    <property type="entry name" value="FATTY ACID SYNTHASE"/>
    <property type="match status" value="1"/>
</dbReference>
<evidence type="ECO:0000256" key="1">
    <source>
        <dbReference type="ARBA" id="ARBA00001957"/>
    </source>
</evidence>
<dbReference type="InterPro" id="IPR000873">
    <property type="entry name" value="AMP-dep_synth/lig_dom"/>
</dbReference>
<dbReference type="PROSITE" id="PS50075">
    <property type="entry name" value="CARRIER"/>
    <property type="match status" value="1"/>
</dbReference>
<dbReference type="InterPro" id="IPR045851">
    <property type="entry name" value="AMP-bd_C_sf"/>
</dbReference>
<protein>
    <submittedName>
        <fullName evidence="5">Pyoverdine sidechain peptide synthetase III, L-Thr-L-Ser component</fullName>
    </submittedName>
</protein>
<dbReference type="Pfam" id="PF18563">
    <property type="entry name" value="TubC_N"/>
    <property type="match status" value="1"/>
</dbReference>
<keyword evidence="2" id="KW-0596">Phosphopantetheine</keyword>